<dbReference type="OMA" id="LAFHRVC"/>
<dbReference type="GO" id="GO:0036297">
    <property type="term" value="P:interstrand cross-link repair"/>
    <property type="evidence" value="ECO:0007669"/>
    <property type="project" value="InterPro"/>
</dbReference>
<dbReference type="OrthoDB" id="1917888at2759"/>
<keyword evidence="2" id="KW-1185">Reference proteome</keyword>
<dbReference type="InParanoid" id="F7E8N2"/>
<dbReference type="Bgee" id="ENSOANG00000002602">
    <property type="expression patterns" value="Expressed in fibroblast and 6 other cell types or tissues"/>
</dbReference>
<dbReference type="GeneID" id="100085060"/>
<reference evidence="1" key="3">
    <citation type="submission" date="2025-09" db="UniProtKB">
        <authorList>
            <consortium name="Ensembl"/>
        </authorList>
    </citation>
    <scope>IDENTIFICATION</scope>
    <source>
        <strain evidence="1">Glennie</strain>
    </source>
</reference>
<dbReference type="GO" id="GO:0043240">
    <property type="term" value="C:Fanconi anaemia nuclear complex"/>
    <property type="evidence" value="ECO:0000318"/>
    <property type="project" value="GO_Central"/>
</dbReference>
<dbReference type="AlphaFoldDB" id="F7E8N2"/>
<reference evidence="1 2" key="1">
    <citation type="journal article" date="2008" name="Nature">
        <title>Genome analysis of the platypus reveals unique signatures of evolution.</title>
        <authorList>
            <person name="Warren W.C."/>
            <person name="Hillier L.W."/>
            <person name="Marshall Graves J.A."/>
            <person name="Birney E."/>
            <person name="Ponting C.P."/>
            <person name="Grutzner F."/>
            <person name="Belov K."/>
            <person name="Miller W."/>
            <person name="Clarke L."/>
            <person name="Chinwalla A.T."/>
            <person name="Yang S.P."/>
            <person name="Heger A."/>
            <person name="Locke D.P."/>
            <person name="Miethke P."/>
            <person name="Waters P.D."/>
            <person name="Veyrunes F."/>
            <person name="Fulton L."/>
            <person name="Fulton B."/>
            <person name="Graves T."/>
            <person name="Wallis J."/>
            <person name="Puente X.S."/>
            <person name="Lopez-Otin C."/>
            <person name="Ordonez G.R."/>
            <person name="Eichler E.E."/>
            <person name="Chen L."/>
            <person name="Cheng Z."/>
            <person name="Deakin J.E."/>
            <person name="Alsop A."/>
            <person name="Thompson K."/>
            <person name="Kirby P."/>
            <person name="Papenfuss A.T."/>
            <person name="Wakefield M.J."/>
            <person name="Olender T."/>
            <person name="Lancet D."/>
            <person name="Huttley G.A."/>
            <person name="Smit A.F."/>
            <person name="Pask A."/>
            <person name="Temple-Smith P."/>
            <person name="Batzer M.A."/>
            <person name="Walker J.A."/>
            <person name="Konkel M.K."/>
            <person name="Harris R.S."/>
            <person name="Whittington C.M."/>
            <person name="Wong E.S."/>
            <person name="Gemmell N.J."/>
            <person name="Buschiazzo E."/>
            <person name="Vargas Jentzsch I.M."/>
            <person name="Merkel A."/>
            <person name="Schmitz J."/>
            <person name="Zemann A."/>
            <person name="Churakov G."/>
            <person name="Kriegs J.O."/>
            <person name="Brosius J."/>
            <person name="Murchison E.P."/>
            <person name="Sachidanandam R."/>
            <person name="Smith C."/>
            <person name="Hannon G.J."/>
            <person name="Tsend-Ayush E."/>
            <person name="McMillan D."/>
            <person name="Attenborough R."/>
            <person name="Rens W."/>
            <person name="Ferguson-Smith M."/>
            <person name="Lefevre C.M."/>
            <person name="Sharp J.A."/>
            <person name="Nicholas K.R."/>
            <person name="Ray D.A."/>
            <person name="Kube M."/>
            <person name="Reinhardt R."/>
            <person name="Pringle T.H."/>
            <person name="Taylor J."/>
            <person name="Jones R.C."/>
            <person name="Nixon B."/>
            <person name="Dacheux J.L."/>
            <person name="Niwa H."/>
            <person name="Sekita Y."/>
            <person name="Huang X."/>
            <person name="Stark A."/>
            <person name="Kheradpour P."/>
            <person name="Kellis M."/>
            <person name="Flicek P."/>
            <person name="Chen Y."/>
            <person name="Webber C."/>
            <person name="Hardison R."/>
            <person name="Nelson J."/>
            <person name="Hallsworth-Pepin K."/>
            <person name="Delehaunty K."/>
            <person name="Markovic C."/>
            <person name="Minx P."/>
            <person name="Feng Y."/>
            <person name="Kremitzki C."/>
            <person name="Mitreva M."/>
            <person name="Glasscock J."/>
            <person name="Wylie T."/>
            <person name="Wohldmann P."/>
            <person name="Thiru P."/>
            <person name="Nhan M.N."/>
            <person name="Pohl C.S."/>
            <person name="Smith S.M."/>
            <person name="Hou S."/>
            <person name="Nefedov M."/>
            <person name="de Jong P.J."/>
            <person name="Renfree M.B."/>
            <person name="Mardis E.R."/>
            <person name="Wilson R.K."/>
        </authorList>
    </citation>
    <scope>NUCLEOTIDE SEQUENCE [LARGE SCALE GENOMIC DNA]</scope>
    <source>
        <strain evidence="1 2">Glennie</strain>
    </source>
</reference>
<accession>F7E8N2</accession>
<reference evidence="1" key="2">
    <citation type="submission" date="2025-08" db="UniProtKB">
        <authorList>
            <consortium name="Ensembl"/>
        </authorList>
    </citation>
    <scope>IDENTIFICATION</scope>
    <source>
        <strain evidence="1">Glennie</strain>
    </source>
</reference>
<dbReference type="KEGG" id="oaa:100085060"/>
<gene>
    <name evidence="1" type="primary">FANCB</name>
</gene>
<dbReference type="Ensembl" id="ENSOANT00000004137.3">
    <property type="protein sequence ID" value="ENSOANP00000004136.2"/>
    <property type="gene ID" value="ENSOANG00000002602.3"/>
</dbReference>
<dbReference type="PANTHER" id="PTHR28450">
    <property type="entry name" value="FANCONI ANEMIA GROUP B PROTEIN"/>
    <property type="match status" value="1"/>
</dbReference>
<dbReference type="PANTHER" id="PTHR28450:SF1">
    <property type="entry name" value="FANCONI ANEMIA GROUP B PROTEIN"/>
    <property type="match status" value="1"/>
</dbReference>
<evidence type="ECO:0000313" key="1">
    <source>
        <dbReference type="Ensembl" id="ENSOANP00000004136.2"/>
    </source>
</evidence>
<dbReference type="HOGENOM" id="CLU_016572_0_0_1"/>
<dbReference type="eggNOG" id="ENOG502QWED">
    <property type="taxonomic scope" value="Eukaryota"/>
</dbReference>
<organism evidence="1 2">
    <name type="scientific">Ornithorhynchus anatinus</name>
    <name type="common">Duckbill platypus</name>
    <dbReference type="NCBI Taxonomy" id="9258"/>
    <lineage>
        <taxon>Eukaryota</taxon>
        <taxon>Metazoa</taxon>
        <taxon>Chordata</taxon>
        <taxon>Craniata</taxon>
        <taxon>Vertebrata</taxon>
        <taxon>Euteleostomi</taxon>
        <taxon>Mammalia</taxon>
        <taxon>Monotremata</taxon>
        <taxon>Ornithorhynchidae</taxon>
        <taxon>Ornithorhynchus</taxon>
    </lineage>
</organism>
<dbReference type="FunCoup" id="F7E8N2">
    <property type="interactions" value="999"/>
</dbReference>
<dbReference type="GO" id="GO:0000785">
    <property type="term" value="C:chromatin"/>
    <property type="evidence" value="ECO:0007669"/>
    <property type="project" value="Ensembl"/>
</dbReference>
<evidence type="ECO:0000313" key="2">
    <source>
        <dbReference type="Proteomes" id="UP000002279"/>
    </source>
</evidence>
<dbReference type="CTD" id="2187"/>
<dbReference type="RefSeq" id="XP_007668605.2">
    <property type="nucleotide sequence ID" value="XM_007670415.4"/>
</dbReference>
<dbReference type="Proteomes" id="UP000002279">
    <property type="component" value="Chromosome 15"/>
</dbReference>
<dbReference type="GeneTree" id="ENSGT00390000009885"/>
<dbReference type="GO" id="GO:1990414">
    <property type="term" value="P:replication-born double-strand break repair via sister chromatid exchange"/>
    <property type="evidence" value="ECO:0000318"/>
    <property type="project" value="GO_Central"/>
</dbReference>
<protein>
    <submittedName>
        <fullName evidence="1">FA complementation group B</fullName>
    </submittedName>
</protein>
<dbReference type="InterPro" id="IPR033333">
    <property type="entry name" value="FANCB"/>
</dbReference>
<dbReference type="RefSeq" id="XP_007668604.2">
    <property type="nucleotide sequence ID" value="XM_007670414.4"/>
</dbReference>
<proteinExistence type="predicted"/>
<sequence>MSSKEEGKFLSYNGEVLVFELSRRKSSGERPEKTSRLHVRKMAFERGTRTFVQQAAEIFSLHGKHFSVEMVCCSCTVDCRTGINLPCILIRKEKKKSVFKYFLLLLHSSNKFEQRLAFKLDYELQDDVKLLAGPSVLWRHSSAFFYISSQTATVVSAPVLFSSIKWAGDIENLGTVILGVREAHPPMGESSQAASQSDAAIWGTEFFAYSIERKETLTGACFLPHAYGTVVTCLHVCAIEVVDKQLRTSVVAVTCKNQLIWFQDGLPQNICQLPFENPYEVQVMASVGGDFFIVFFESNNVCAVWKNDFQVTSKWQNVKSVLVDDFTGSGTEQILLIFEDEFNPDCLTTFRITNLSNINYSSDSFECEEDASPEDQLQENRSLMIQALETRLQVGLAGIEELKQHLHLKDKVIMKSCRALVELARGKEYTLGSAEEEGLVSLWDDPEQPLHPIEKPSDTSPDLEHLVEKLWHRVVDDRLVVGLKLKYSPVMSLTDVTLYLLMDEPCGMNSPLIECQNKVIKLKTESFSATSFSVLPAEPEAKRIKLAHPKKEGENNYDEQQLHSDCIQMYTAVTSLSPLLVLHNFCCVVLLHAQRRENEETTGKDQGLAMPCGRVFINLDDLSSGKYSVKLSRKNSSLTGFVEDLFATLAVFDKFCFQITSPDYKLTSVAPWLIEDLECELIKEFPGHLLCKKPGDVQGTLFNWSQKMPFEGILEVFCRNQTVLFQCLHDLTKVLPPGCVVKQLKYGSKGSLTDHLALGLEKEMVTLRSLFSSAVSEAAQKLALSCDADPQCSSDTVAASSLSEEVVQQYRDKFQKEKEQSMLGMNLTISGAHYREITWKLAEIQLKSDRDAQKLDSL</sequence>
<dbReference type="GO" id="GO:1905168">
    <property type="term" value="P:positive regulation of double-strand break repair via homologous recombination"/>
    <property type="evidence" value="ECO:0000318"/>
    <property type="project" value="GO_Central"/>
</dbReference>
<dbReference type="STRING" id="9258.ENSOANP00000004136"/>
<name>F7E8N2_ORNAN</name>
<dbReference type="GO" id="GO:2000042">
    <property type="term" value="P:negative regulation of double-strand break repair via homologous recombination"/>
    <property type="evidence" value="ECO:0000318"/>
    <property type="project" value="GO_Central"/>
</dbReference>